<feature type="chain" id="PRO_5007087728" evidence="1">
    <location>
        <begin position="21"/>
        <end position="100"/>
    </location>
</feature>
<dbReference type="EMBL" id="BCMY01000023">
    <property type="protein sequence ID" value="GAQ46884.1"/>
    <property type="molecule type" value="Genomic_DNA"/>
</dbReference>
<dbReference type="OMA" id="PRVETHY"/>
<evidence type="ECO:0000256" key="1">
    <source>
        <dbReference type="SAM" id="SignalP"/>
    </source>
</evidence>
<evidence type="ECO:0000313" key="3">
    <source>
        <dbReference type="Proteomes" id="UP000068243"/>
    </source>
</evidence>
<evidence type="ECO:0000313" key="2">
    <source>
        <dbReference type="EMBL" id="GAQ46884.1"/>
    </source>
</evidence>
<keyword evidence="1" id="KW-0732">Signal</keyword>
<proteinExistence type="predicted"/>
<feature type="signal peptide" evidence="1">
    <location>
        <begin position="1"/>
        <end position="20"/>
    </location>
</feature>
<comment type="caution">
    <text evidence="2">The sequence shown here is derived from an EMBL/GenBank/DDBJ whole genome shotgun (WGS) entry which is preliminary data.</text>
</comment>
<accession>A0A100IT73</accession>
<gene>
    <name evidence="2" type="ORF">ABL_09545</name>
</gene>
<dbReference type="Proteomes" id="UP000068243">
    <property type="component" value="Unassembled WGS sequence"/>
</dbReference>
<organism evidence="2 3">
    <name type="scientific">Aspergillus niger</name>
    <dbReference type="NCBI Taxonomy" id="5061"/>
    <lineage>
        <taxon>Eukaryota</taxon>
        <taxon>Fungi</taxon>
        <taxon>Dikarya</taxon>
        <taxon>Ascomycota</taxon>
        <taxon>Pezizomycotina</taxon>
        <taxon>Eurotiomycetes</taxon>
        <taxon>Eurotiomycetidae</taxon>
        <taxon>Eurotiales</taxon>
        <taxon>Aspergillaceae</taxon>
        <taxon>Aspergillus</taxon>
        <taxon>Aspergillus subgen. Circumdati</taxon>
    </lineage>
</organism>
<protein>
    <submittedName>
        <fullName evidence="2">Uncharacterized protein</fullName>
    </submittedName>
</protein>
<reference evidence="3" key="1">
    <citation type="journal article" date="2016" name="Genome Announc.">
        <title>Draft genome sequence of Aspergillus niger strain An76.</title>
        <authorList>
            <person name="Gong W."/>
            <person name="Cheng Z."/>
            <person name="Zhang H."/>
            <person name="Liu L."/>
            <person name="Gao P."/>
            <person name="Wang L."/>
        </authorList>
    </citation>
    <scope>NUCLEOTIDE SEQUENCE [LARGE SCALE GENOMIC DNA]</scope>
    <source>
        <strain evidence="3">An76</strain>
    </source>
</reference>
<dbReference type="AlphaFoldDB" id="A0A100IT73"/>
<name>A0A100IT73_ASPNG</name>
<sequence length="100" mass="10541">MQLTTYILATAMALSSGAFAIDIDIAYTSDGVGHTQTVQTDLQVPLDYPGYISTFQANQTCYLNPGGRIIDSTYLPPGANVLDPAVEAAVIMCFGPQPPA</sequence>